<protein>
    <submittedName>
        <fullName evidence="2">Uncharacterized protein</fullName>
    </submittedName>
</protein>
<feature type="region of interest" description="Disordered" evidence="1">
    <location>
        <begin position="62"/>
        <end position="92"/>
    </location>
</feature>
<feature type="region of interest" description="Disordered" evidence="1">
    <location>
        <begin position="739"/>
        <end position="759"/>
    </location>
</feature>
<feature type="compositionally biased region" description="Low complexity" evidence="1">
    <location>
        <begin position="266"/>
        <end position="281"/>
    </location>
</feature>
<keyword evidence="3" id="KW-1185">Reference proteome</keyword>
<feature type="compositionally biased region" description="Low complexity" evidence="1">
    <location>
        <begin position="973"/>
        <end position="996"/>
    </location>
</feature>
<organism evidence="2 3">
    <name type="scientific">Kwoniella shivajii</name>
    <dbReference type="NCBI Taxonomy" id="564305"/>
    <lineage>
        <taxon>Eukaryota</taxon>
        <taxon>Fungi</taxon>
        <taxon>Dikarya</taxon>
        <taxon>Basidiomycota</taxon>
        <taxon>Agaricomycotina</taxon>
        <taxon>Tremellomycetes</taxon>
        <taxon>Tremellales</taxon>
        <taxon>Cryptococcaceae</taxon>
        <taxon>Kwoniella</taxon>
    </lineage>
</organism>
<evidence type="ECO:0000256" key="1">
    <source>
        <dbReference type="SAM" id="MobiDB-lite"/>
    </source>
</evidence>
<feature type="compositionally biased region" description="Polar residues" evidence="1">
    <location>
        <begin position="191"/>
        <end position="211"/>
    </location>
</feature>
<feature type="compositionally biased region" description="Low complexity" evidence="1">
    <location>
        <begin position="367"/>
        <end position="381"/>
    </location>
</feature>
<dbReference type="RefSeq" id="XP_062788053.1">
    <property type="nucleotide sequence ID" value="XM_062932002.1"/>
</dbReference>
<proteinExistence type="predicted"/>
<feature type="compositionally biased region" description="Basic and acidic residues" evidence="1">
    <location>
        <begin position="650"/>
        <end position="682"/>
    </location>
</feature>
<feature type="compositionally biased region" description="Polar residues" evidence="1">
    <location>
        <begin position="1"/>
        <end position="23"/>
    </location>
</feature>
<feature type="compositionally biased region" description="Low complexity" evidence="1">
    <location>
        <begin position="1039"/>
        <end position="1051"/>
    </location>
</feature>
<evidence type="ECO:0000313" key="3">
    <source>
        <dbReference type="Proteomes" id="UP001329825"/>
    </source>
</evidence>
<feature type="compositionally biased region" description="Polar residues" evidence="1">
    <location>
        <begin position="636"/>
        <end position="645"/>
    </location>
</feature>
<feature type="region of interest" description="Disordered" evidence="1">
    <location>
        <begin position="584"/>
        <end position="723"/>
    </location>
</feature>
<feature type="region of interest" description="Disordered" evidence="1">
    <location>
        <begin position="255"/>
        <end position="288"/>
    </location>
</feature>
<evidence type="ECO:0000313" key="2">
    <source>
        <dbReference type="EMBL" id="WRT63313.1"/>
    </source>
</evidence>
<feature type="region of interest" description="Disordered" evidence="1">
    <location>
        <begin position="465"/>
        <end position="486"/>
    </location>
</feature>
<feature type="compositionally biased region" description="Basic and acidic residues" evidence="1">
    <location>
        <begin position="177"/>
        <end position="188"/>
    </location>
</feature>
<feature type="compositionally biased region" description="Polar residues" evidence="1">
    <location>
        <begin position="748"/>
        <end position="759"/>
    </location>
</feature>
<feature type="region of interest" description="Disordered" evidence="1">
    <location>
        <begin position="822"/>
        <end position="1057"/>
    </location>
</feature>
<feature type="compositionally biased region" description="Polar residues" evidence="1">
    <location>
        <begin position="825"/>
        <end position="836"/>
    </location>
</feature>
<feature type="compositionally biased region" description="Polar residues" evidence="1">
    <location>
        <begin position="616"/>
        <end position="627"/>
    </location>
</feature>
<feature type="compositionally biased region" description="Low complexity" evidence="1">
    <location>
        <begin position="338"/>
        <end position="353"/>
    </location>
</feature>
<feature type="compositionally biased region" description="Polar residues" evidence="1">
    <location>
        <begin position="934"/>
        <end position="946"/>
    </location>
</feature>
<name>A0ABZ1CP37_9TREE</name>
<feature type="region of interest" description="Disordered" evidence="1">
    <location>
        <begin position="177"/>
        <end position="211"/>
    </location>
</feature>
<dbReference type="GeneID" id="87952349"/>
<feature type="compositionally biased region" description="Polar residues" evidence="1">
    <location>
        <begin position="691"/>
        <end position="705"/>
    </location>
</feature>
<feature type="region of interest" description="Disordered" evidence="1">
    <location>
        <begin position="1"/>
        <end position="48"/>
    </location>
</feature>
<feature type="compositionally biased region" description="Polar residues" evidence="1">
    <location>
        <begin position="955"/>
        <end position="964"/>
    </location>
</feature>
<feature type="compositionally biased region" description="Polar residues" evidence="1">
    <location>
        <begin position="255"/>
        <end position="265"/>
    </location>
</feature>
<dbReference type="EMBL" id="CP141881">
    <property type="protein sequence ID" value="WRT63313.1"/>
    <property type="molecule type" value="Genomic_DNA"/>
</dbReference>
<feature type="compositionally biased region" description="Low complexity" evidence="1">
    <location>
        <begin position="897"/>
        <end position="908"/>
    </location>
</feature>
<reference evidence="2 3" key="1">
    <citation type="submission" date="2024-01" db="EMBL/GenBank/DDBJ databases">
        <title>Comparative genomics of Cryptococcus and Kwoniella reveals pathogenesis evolution and contrasting modes of karyotype evolution via chromosome fusion or intercentromeric recombination.</title>
        <authorList>
            <person name="Coelho M.A."/>
            <person name="David-Palma M."/>
            <person name="Shea T."/>
            <person name="Bowers K."/>
            <person name="McGinley-Smith S."/>
            <person name="Mohammad A.W."/>
            <person name="Gnirke A."/>
            <person name="Yurkov A.M."/>
            <person name="Nowrousian M."/>
            <person name="Sun S."/>
            <person name="Cuomo C.A."/>
            <person name="Heitman J."/>
        </authorList>
    </citation>
    <scope>NUCLEOTIDE SEQUENCE [LARGE SCALE GENOMIC DNA]</scope>
    <source>
        <strain evidence="2">CBS 11374</strain>
    </source>
</reference>
<feature type="compositionally biased region" description="Low complexity" evidence="1">
    <location>
        <begin position="846"/>
        <end position="875"/>
    </location>
</feature>
<sequence>MTWTPSHPTSGSSSMFTHPSLPSNEELPFLPPLPDTPQHSYKSYHSDEYMLRARTPITRKIWEERLNGNTPSSASFTVEDTSPQENGNRSSKKWDVEVDYPILSTRQQVFGPPLSIGRTPSKDYTKVMRTPCQAKFEEKHREELSSESENVQPVIDSPINKITEVQAQSHLDLSEKRLFPNGSEDPHVHSRTLSPSNIADPTSPQHVQGQPRISASFNLPTYIADDSLLADQSLMGGSTSSTDEDSFHLELNNLRPQPANTTETGNSSQNASTHSATSSNTPTKLTSRSRAYLVPPQNALDQSTLLPRSPAKSAHLLDPINALTQVQPPWTGDESDLYESSVSSSREASLSPEKPGTIVKPSSSLPSSITTKGFPSSSSSHSIVSLPRITRTFPASSSGQSLSSVAESEDHEYPLCNTNADISTLLPVSPLKTAHLLTDSELITRETLVEEASFRLPLTSSSTRKTPYRPMFMSKTPRKSPPAKMSPIKTIVKGNINMRGYVHEEFRDIGDTTFDLKDLLAKVGKPKRASGTEESFVDLLHDDFMPDGLDASMMGPDESMLPSSYRPRNLRTASISPIKQTSIYSPSRQSRLMSVPSHTMRTTASDPSATVKRLPTSYSSRNLPTQSDEADEEVKQSTMMRSKSLSRMAEMVERVRSERSTFSHSTEHQHIKNDKEQERPKQELVLVSPPKTATVSRDYVSTRTPGTPAARPRTSTMPPPATSRRISLSAGAIPITSHASLKHLNLPPSRTTQPRSTAITTQDATLAAAGRSLTTTRPATGTAMSTSRLVTTCMTSTRQPVPSRTTARTCMAPPLPQAVKARIGPSSSTQTSSATLPTIPIAGNATTSSRLTSRPSTIAKATTTTRGATGSTSASHVVRPSLAPRPIGLPKPGDGPTARSNTTSTSTDNRAKVSRGFGNDPSTTMNRLSRPPVASTSNTKLSSGPSTLKARALSTPASLVNTASKLPPVPALPTSRLTRPSTTTTSSSTTRPITSTANIRNGKSSMPPPSTNAGTQRARTGSTTTSSVLPRPSVRTTISGKSSAPPSASAGPGTGLTALRERLDKLHARQGR</sequence>
<feature type="compositionally biased region" description="Polar residues" evidence="1">
    <location>
        <begin position="67"/>
        <end position="89"/>
    </location>
</feature>
<dbReference type="Proteomes" id="UP001329825">
    <property type="component" value="Chromosome 1"/>
</dbReference>
<feature type="region of interest" description="Disordered" evidence="1">
    <location>
        <begin position="325"/>
        <end position="381"/>
    </location>
</feature>
<feature type="compositionally biased region" description="Polar residues" evidence="1">
    <location>
        <begin position="1011"/>
        <end position="1038"/>
    </location>
</feature>
<gene>
    <name evidence="2" type="ORF">IL334_000218</name>
</gene>
<feature type="compositionally biased region" description="Polar residues" evidence="1">
    <location>
        <begin position="584"/>
        <end position="608"/>
    </location>
</feature>
<accession>A0ABZ1CP37</accession>